<dbReference type="EMBL" id="MU842843">
    <property type="protein sequence ID" value="KAK2031180.1"/>
    <property type="molecule type" value="Genomic_DNA"/>
</dbReference>
<evidence type="ECO:0000313" key="3">
    <source>
        <dbReference type="Proteomes" id="UP001232148"/>
    </source>
</evidence>
<protein>
    <submittedName>
        <fullName evidence="2">Uncharacterized protein</fullName>
    </submittedName>
</protein>
<name>A0AAD9HLG9_9PEZI</name>
<organism evidence="2 3">
    <name type="scientific">Colletotrichum zoysiae</name>
    <dbReference type="NCBI Taxonomy" id="1216348"/>
    <lineage>
        <taxon>Eukaryota</taxon>
        <taxon>Fungi</taxon>
        <taxon>Dikarya</taxon>
        <taxon>Ascomycota</taxon>
        <taxon>Pezizomycotina</taxon>
        <taxon>Sordariomycetes</taxon>
        <taxon>Hypocreomycetidae</taxon>
        <taxon>Glomerellales</taxon>
        <taxon>Glomerellaceae</taxon>
        <taxon>Colletotrichum</taxon>
        <taxon>Colletotrichum graminicola species complex</taxon>
    </lineage>
</organism>
<evidence type="ECO:0000256" key="1">
    <source>
        <dbReference type="SAM" id="MobiDB-lite"/>
    </source>
</evidence>
<evidence type="ECO:0000313" key="2">
    <source>
        <dbReference type="EMBL" id="KAK2031180.1"/>
    </source>
</evidence>
<proteinExistence type="predicted"/>
<feature type="compositionally biased region" description="Low complexity" evidence="1">
    <location>
        <begin position="26"/>
        <end position="38"/>
    </location>
</feature>
<accession>A0AAD9HLG9</accession>
<feature type="region of interest" description="Disordered" evidence="1">
    <location>
        <begin position="26"/>
        <end position="56"/>
    </location>
</feature>
<gene>
    <name evidence="2" type="ORF">LX32DRAFT_691893</name>
</gene>
<keyword evidence="3" id="KW-1185">Reference proteome</keyword>
<dbReference type="Proteomes" id="UP001232148">
    <property type="component" value="Unassembled WGS sequence"/>
</dbReference>
<comment type="caution">
    <text evidence="2">The sequence shown here is derived from an EMBL/GenBank/DDBJ whole genome shotgun (WGS) entry which is preliminary data.</text>
</comment>
<dbReference type="AlphaFoldDB" id="A0AAD9HLG9"/>
<sequence length="112" mass="11860">MSTATARIASRTFATPLARAAFSTAPSRAAMAAGPAPGKDTSVSSKNNSKKPGEAPVEVPVFSLGHITTSPRARFWLMAGLCVLGSVEMYGWYNFGPKILGWEEGQEGRENV</sequence>
<reference evidence="2" key="1">
    <citation type="submission" date="2021-06" db="EMBL/GenBank/DDBJ databases">
        <title>Comparative genomics, transcriptomics and evolutionary studies reveal genomic signatures of adaptation to plant cell wall in hemibiotrophic fungi.</title>
        <authorList>
            <consortium name="DOE Joint Genome Institute"/>
            <person name="Baroncelli R."/>
            <person name="Diaz J.F."/>
            <person name="Benocci T."/>
            <person name="Peng M."/>
            <person name="Battaglia E."/>
            <person name="Haridas S."/>
            <person name="Andreopoulos W."/>
            <person name="Labutti K."/>
            <person name="Pangilinan J."/>
            <person name="Floch G.L."/>
            <person name="Makela M.R."/>
            <person name="Henrissat B."/>
            <person name="Grigoriev I.V."/>
            <person name="Crouch J.A."/>
            <person name="De Vries R.P."/>
            <person name="Sukno S.A."/>
            <person name="Thon M.R."/>
        </authorList>
    </citation>
    <scope>NUCLEOTIDE SEQUENCE</scope>
    <source>
        <strain evidence="2">MAFF235873</strain>
    </source>
</reference>